<proteinExistence type="predicted"/>
<dbReference type="Proteomes" id="UP000004430">
    <property type="component" value="Unassembled WGS sequence"/>
</dbReference>
<name>A0AAV3BIE8_YERPE</name>
<evidence type="ECO:0000313" key="2">
    <source>
        <dbReference type="EMBL" id="EDR33368.1"/>
    </source>
</evidence>
<gene>
    <name evidence="2" type="ORF">YPIP275_4337</name>
</gene>
<sequence length="38" mass="4727">MFMGIVFMDIFLWILLFVDIVIGRYFFIKLVVYKRYCL</sequence>
<keyword evidence="1" id="KW-0472">Membrane</keyword>
<reference evidence="2 3" key="2">
    <citation type="submission" date="2010-03" db="EMBL/GenBank/DDBJ databases">
        <authorList>
            <person name="Payne S.H."/>
            <person name="Sutton G.G."/>
        </authorList>
    </citation>
    <scope>NUCLEOTIDE SEQUENCE [LARGE SCALE GENOMIC DNA]</scope>
    <source>
        <strain evidence="2 3">IP275</strain>
    </source>
</reference>
<evidence type="ECO:0000313" key="3">
    <source>
        <dbReference type="Proteomes" id="UP000004430"/>
    </source>
</evidence>
<reference evidence="2 3" key="1">
    <citation type="submission" date="2008-01" db="EMBL/GenBank/DDBJ databases">
        <title>Yersinia pestis Strain IP275 project at JCVI/TIGR.</title>
        <authorList>
            <person name="Ravel J."/>
            <person name="Eppinger M."/>
            <person name="Fricke W.F."/>
            <person name="Rosovitz M."/>
            <person name="Lindler L.E."/>
            <person name="Bearden S."/>
            <person name="Shriefer M."/>
        </authorList>
    </citation>
    <scope>NUCLEOTIDE SEQUENCE [LARGE SCALE GENOMIC DNA]</scope>
    <source>
        <strain evidence="2 3">IP275</strain>
    </source>
</reference>
<dbReference type="EMBL" id="AAOS02000007">
    <property type="protein sequence ID" value="EDR33368.1"/>
    <property type="molecule type" value="Genomic_DNA"/>
</dbReference>
<keyword evidence="1" id="KW-1133">Transmembrane helix</keyword>
<organism evidence="2 3">
    <name type="scientific">Yersinia pestis biovar Orientalis str. IP275</name>
    <dbReference type="NCBI Taxonomy" id="373665"/>
    <lineage>
        <taxon>Bacteria</taxon>
        <taxon>Pseudomonadati</taxon>
        <taxon>Pseudomonadota</taxon>
        <taxon>Gammaproteobacteria</taxon>
        <taxon>Enterobacterales</taxon>
        <taxon>Yersiniaceae</taxon>
        <taxon>Yersinia</taxon>
    </lineage>
</organism>
<evidence type="ECO:0000256" key="1">
    <source>
        <dbReference type="SAM" id="Phobius"/>
    </source>
</evidence>
<accession>A0AAV3BIE8</accession>
<dbReference type="AlphaFoldDB" id="A0AAV3BIE8"/>
<feature type="transmembrane region" description="Helical" evidence="1">
    <location>
        <begin position="6"/>
        <end position="27"/>
    </location>
</feature>
<protein>
    <submittedName>
        <fullName evidence="2">Uncharacterized protein</fullName>
    </submittedName>
</protein>
<keyword evidence="1" id="KW-0812">Transmembrane</keyword>
<comment type="caution">
    <text evidence="2">The sequence shown here is derived from an EMBL/GenBank/DDBJ whole genome shotgun (WGS) entry which is preliminary data.</text>
</comment>